<protein>
    <submittedName>
        <fullName evidence="2">Uncharacterized protein</fullName>
    </submittedName>
</protein>
<accession>A0A101HIV5</accession>
<sequence>MALFNHTNAETVFRFTSHWCGHKPKGLWVDSERTTGERETIFVLQLTKDNLNTTPMEKLRKLFAGVSVYIPFFIVIIFICFFINPSIASEQLLNLLSSLLEILFVYWIVSFFFKKNKASVLPILIGMLVSILLDIPSLLSDIASFNIQKEWALSVINEPFDLANISGEYFVATYFLEDMTLLAVIYTWLLSSEIPAIVINTIFLIGYRDVTKRETKWSKKALYILTQYTPLLVIFVLNILLRVLLPEGTTHEYALINLFIVSVVMIISRIKRRRSKRDS</sequence>
<name>A0A101HIV5_9BACT</name>
<keyword evidence="1" id="KW-0472">Membrane</keyword>
<evidence type="ECO:0000256" key="1">
    <source>
        <dbReference type="SAM" id="Phobius"/>
    </source>
</evidence>
<dbReference type="AlphaFoldDB" id="A0A101HIV5"/>
<feature type="transmembrane region" description="Helical" evidence="1">
    <location>
        <begin position="185"/>
        <end position="210"/>
    </location>
</feature>
<feature type="transmembrane region" description="Helical" evidence="1">
    <location>
        <begin position="222"/>
        <end position="241"/>
    </location>
</feature>
<gene>
    <name evidence="2" type="ORF">XD93_0158</name>
</gene>
<reference evidence="3" key="1">
    <citation type="journal article" date="2015" name="MBio">
        <title>Genome-Resolved Metagenomic Analysis Reveals Roles for Candidate Phyla and Other Microbial Community Members in Biogeochemical Transformations in Oil Reservoirs.</title>
        <authorList>
            <person name="Hu P."/>
            <person name="Tom L."/>
            <person name="Singh A."/>
            <person name="Thomas B.C."/>
            <person name="Baker B.J."/>
            <person name="Piceno Y.M."/>
            <person name="Andersen G.L."/>
            <person name="Banfield J.F."/>
        </authorList>
    </citation>
    <scope>NUCLEOTIDE SEQUENCE [LARGE SCALE GENOMIC DNA]</scope>
</reference>
<evidence type="ECO:0000313" key="2">
    <source>
        <dbReference type="EMBL" id="KUK77687.1"/>
    </source>
</evidence>
<feature type="transmembrane region" description="Helical" evidence="1">
    <location>
        <begin position="120"/>
        <end position="139"/>
    </location>
</feature>
<feature type="transmembrane region" description="Helical" evidence="1">
    <location>
        <begin position="62"/>
        <end position="87"/>
    </location>
</feature>
<dbReference type="Proteomes" id="UP000053904">
    <property type="component" value="Unassembled WGS sequence"/>
</dbReference>
<organism evidence="2 3">
    <name type="scientific">candidate division WS6 bacterium 34_10</name>
    <dbReference type="NCBI Taxonomy" id="1641389"/>
    <lineage>
        <taxon>Bacteria</taxon>
        <taxon>Candidatus Dojkabacteria</taxon>
    </lineage>
</organism>
<evidence type="ECO:0000313" key="3">
    <source>
        <dbReference type="Proteomes" id="UP000053904"/>
    </source>
</evidence>
<keyword evidence="1" id="KW-0812">Transmembrane</keyword>
<proteinExistence type="predicted"/>
<feature type="transmembrane region" description="Helical" evidence="1">
    <location>
        <begin position="93"/>
        <end position="113"/>
    </location>
</feature>
<keyword evidence="1" id="KW-1133">Transmembrane helix</keyword>
<dbReference type="EMBL" id="LGGO01000012">
    <property type="protein sequence ID" value="KUK77687.1"/>
    <property type="molecule type" value="Genomic_DNA"/>
</dbReference>
<comment type="caution">
    <text evidence="2">The sequence shown here is derived from an EMBL/GenBank/DDBJ whole genome shotgun (WGS) entry which is preliminary data.</text>
</comment>
<feature type="transmembrane region" description="Helical" evidence="1">
    <location>
        <begin position="253"/>
        <end position="270"/>
    </location>
</feature>